<feature type="region of interest" description="Disordered" evidence="3">
    <location>
        <begin position="1"/>
        <end position="33"/>
    </location>
</feature>
<dbReference type="PANTHER" id="PTHR10340">
    <property type="entry name" value="SPHINGOMYELIN PHOSPHODIESTERASE"/>
    <property type="match status" value="1"/>
</dbReference>
<dbReference type="Gene3D" id="3.60.21.10">
    <property type="match status" value="1"/>
</dbReference>
<name>A0ABQ9GCC2_9NEOP</name>
<feature type="compositionally biased region" description="Basic and acidic residues" evidence="3">
    <location>
        <begin position="9"/>
        <end position="20"/>
    </location>
</feature>
<keyword evidence="6" id="KW-1185">Reference proteome</keyword>
<sequence length="394" mass="44048">MDAGCRFSDVSRRDSSEKSTRRQSPAVHDSISLSASRSTDHRMWVLKNLTDLLHHTFSSQFVFPVLGHEDPNPGLGQTYKEVADLWGHWLPTESLDTFSKGGYYTFEQKAKKLRIVALNTNLYVETDGKEDDPGGQWEWLRTVLDKSRKNKETVYIVGHIPPGVDERQSGVFLAPQASFQEKFNKKYVQMVRKYSDIIVGQFFGHLHSDTFRIIYGENGAPVSWLFIAPALSPRRTPSGANNPGIRLYKFDTISGQVLDYEQFYLNLVSANQRHQAEWLAEYNLTSYYGLPDVTAATLSDLAERFITQEGAPLFARYYRVNSVRQPSSSDPAGCDASCTLSHYCAITRVDYTEFHSCLEAETSAFSARAASTAAAPALLWLLLAAAAAAACRPS</sequence>
<dbReference type="SUPFAM" id="SSF56300">
    <property type="entry name" value="Metallo-dependent phosphatases"/>
    <property type="match status" value="1"/>
</dbReference>
<protein>
    <recommendedName>
        <fullName evidence="4">Sphingomyelin phosphodiesterase C-terminal domain-containing protein</fullName>
    </recommendedName>
</protein>
<organism evidence="5 6">
    <name type="scientific">Dryococelus australis</name>
    <dbReference type="NCBI Taxonomy" id="614101"/>
    <lineage>
        <taxon>Eukaryota</taxon>
        <taxon>Metazoa</taxon>
        <taxon>Ecdysozoa</taxon>
        <taxon>Arthropoda</taxon>
        <taxon>Hexapoda</taxon>
        <taxon>Insecta</taxon>
        <taxon>Pterygota</taxon>
        <taxon>Neoptera</taxon>
        <taxon>Polyneoptera</taxon>
        <taxon>Phasmatodea</taxon>
        <taxon>Verophasmatodea</taxon>
        <taxon>Anareolatae</taxon>
        <taxon>Phasmatidae</taxon>
        <taxon>Eurycanthinae</taxon>
        <taxon>Dryococelus</taxon>
    </lineage>
</organism>
<dbReference type="PANTHER" id="PTHR10340:SF57">
    <property type="entry name" value="METALLOPHOS DOMAIN-CONTAINING PROTEIN"/>
    <property type="match status" value="1"/>
</dbReference>
<dbReference type="Pfam" id="PF19272">
    <property type="entry name" value="ASMase_C"/>
    <property type="match status" value="1"/>
</dbReference>
<reference evidence="5 6" key="1">
    <citation type="submission" date="2023-02" db="EMBL/GenBank/DDBJ databases">
        <title>LHISI_Scaffold_Assembly.</title>
        <authorList>
            <person name="Stuart O.P."/>
            <person name="Cleave R."/>
            <person name="Magrath M.J.L."/>
            <person name="Mikheyev A.S."/>
        </authorList>
    </citation>
    <scope>NUCLEOTIDE SEQUENCE [LARGE SCALE GENOMIC DNA]</scope>
    <source>
        <strain evidence="5">Daus_M_001</strain>
        <tissue evidence="5">Leg muscle</tissue>
    </source>
</reference>
<evidence type="ECO:0000256" key="2">
    <source>
        <dbReference type="ARBA" id="ARBA00023180"/>
    </source>
</evidence>
<dbReference type="Proteomes" id="UP001159363">
    <property type="component" value="Chromosome 12"/>
</dbReference>
<feature type="domain" description="Sphingomyelin phosphodiesterase C-terminal" evidence="4">
    <location>
        <begin position="221"/>
        <end position="361"/>
    </location>
</feature>
<proteinExistence type="predicted"/>
<evidence type="ECO:0000256" key="1">
    <source>
        <dbReference type="ARBA" id="ARBA00022801"/>
    </source>
</evidence>
<evidence type="ECO:0000313" key="6">
    <source>
        <dbReference type="Proteomes" id="UP001159363"/>
    </source>
</evidence>
<keyword evidence="2" id="KW-0325">Glycoprotein</keyword>
<evidence type="ECO:0000256" key="3">
    <source>
        <dbReference type="SAM" id="MobiDB-lite"/>
    </source>
</evidence>
<dbReference type="EMBL" id="JARBHB010000013">
    <property type="protein sequence ID" value="KAJ8870069.1"/>
    <property type="molecule type" value="Genomic_DNA"/>
</dbReference>
<dbReference type="InterPro" id="IPR029052">
    <property type="entry name" value="Metallo-depent_PP-like"/>
</dbReference>
<evidence type="ECO:0000313" key="5">
    <source>
        <dbReference type="EMBL" id="KAJ8870069.1"/>
    </source>
</evidence>
<comment type="caution">
    <text evidence="5">The sequence shown here is derived from an EMBL/GenBank/DDBJ whole genome shotgun (WGS) entry which is preliminary data.</text>
</comment>
<gene>
    <name evidence="5" type="ORF">PR048_029080</name>
</gene>
<evidence type="ECO:0000259" key="4">
    <source>
        <dbReference type="Pfam" id="PF19272"/>
    </source>
</evidence>
<keyword evidence="1" id="KW-0378">Hydrolase</keyword>
<dbReference type="InterPro" id="IPR045473">
    <property type="entry name" value="ASM_C"/>
</dbReference>
<accession>A0ABQ9GCC2</accession>